<dbReference type="Pfam" id="PF02348">
    <property type="entry name" value="CTP_transf_3"/>
    <property type="match status" value="1"/>
</dbReference>
<dbReference type="AlphaFoldDB" id="A0A482WXQ6"/>
<dbReference type="PANTHER" id="PTHR21485">
    <property type="entry name" value="HAD SUPERFAMILY MEMBERS CMAS AND KDSC"/>
    <property type="match status" value="1"/>
</dbReference>
<dbReference type="Proteomes" id="UP000291343">
    <property type="component" value="Unassembled WGS sequence"/>
</dbReference>
<name>A0A482WXQ6_LAOST</name>
<reference evidence="1 2" key="1">
    <citation type="journal article" date="2017" name="Gigascience">
        <title>Genome sequence of the small brown planthopper, Laodelphax striatellus.</title>
        <authorList>
            <person name="Zhu J."/>
            <person name="Jiang F."/>
            <person name="Wang X."/>
            <person name="Yang P."/>
            <person name="Bao Y."/>
            <person name="Zhao W."/>
            <person name="Wang W."/>
            <person name="Lu H."/>
            <person name="Wang Q."/>
            <person name="Cui N."/>
            <person name="Li J."/>
            <person name="Chen X."/>
            <person name="Luo L."/>
            <person name="Yu J."/>
            <person name="Kang L."/>
            <person name="Cui F."/>
        </authorList>
    </citation>
    <scope>NUCLEOTIDE SEQUENCE [LARGE SCALE GENOMIC DNA]</scope>
    <source>
        <strain evidence="1">Lst14</strain>
    </source>
</reference>
<evidence type="ECO:0000313" key="2">
    <source>
        <dbReference type="Proteomes" id="UP000291343"/>
    </source>
</evidence>
<gene>
    <name evidence="1" type="ORF">LSTR_LSTR005451</name>
</gene>
<keyword evidence="2" id="KW-1185">Reference proteome</keyword>
<protein>
    <recommendedName>
        <fullName evidence="3">N-acylneuraminate cytidylyltransferase</fullName>
    </recommendedName>
</protein>
<dbReference type="PANTHER" id="PTHR21485:SF3">
    <property type="entry name" value="N-ACYLNEURAMINATE CYTIDYLYLTRANSFERASE"/>
    <property type="match status" value="1"/>
</dbReference>
<comment type="caution">
    <text evidence="1">The sequence shown here is derived from an EMBL/GenBank/DDBJ whole genome shotgun (WGS) entry which is preliminary data.</text>
</comment>
<dbReference type="GO" id="GO:0008781">
    <property type="term" value="F:N-acylneuraminate cytidylyltransferase activity"/>
    <property type="evidence" value="ECO:0007669"/>
    <property type="project" value="TreeGrafter"/>
</dbReference>
<evidence type="ECO:0008006" key="3">
    <source>
        <dbReference type="Google" id="ProtNLM"/>
    </source>
</evidence>
<dbReference type="SUPFAM" id="SSF53448">
    <property type="entry name" value="Nucleotide-diphospho-sugar transferases"/>
    <property type="match status" value="1"/>
</dbReference>
<dbReference type="FunCoup" id="A0A482WXQ6">
    <property type="interactions" value="68"/>
</dbReference>
<sequence>MYGRIRGKYPTGLDAPNLQRQHNLFHDIWVSTDGHEIADEVEKFGARVHGRDEETATYYAPSILAIKEFLQKHGDIEVIALLQCTSPFTKVDYLTEAFNKIISGEYDSVFSVTRQHKLFWTPHEDGTIIPDNFDVENRPRRQDWAGQLVETGMFYFFQTSLIRHNVLQGGRIGYVEVPKDHSLEIDTEFDLQVARAISRISEGS</sequence>
<dbReference type="InParanoid" id="A0A482WXQ6"/>
<dbReference type="EMBL" id="QKKF02022863">
    <property type="protein sequence ID" value="RZF37951.1"/>
    <property type="molecule type" value="Genomic_DNA"/>
</dbReference>
<dbReference type="OrthoDB" id="10262032at2759"/>
<dbReference type="InterPro" id="IPR029044">
    <property type="entry name" value="Nucleotide-diphossugar_trans"/>
</dbReference>
<dbReference type="SMR" id="A0A482WXQ6"/>
<dbReference type="CDD" id="cd02513">
    <property type="entry name" value="CMP-NeuAc_Synthase"/>
    <property type="match status" value="1"/>
</dbReference>
<dbReference type="InterPro" id="IPR003329">
    <property type="entry name" value="Cytidylyl_trans"/>
</dbReference>
<accession>A0A482WXQ6</accession>
<proteinExistence type="predicted"/>
<organism evidence="1 2">
    <name type="scientific">Laodelphax striatellus</name>
    <name type="common">Small brown planthopper</name>
    <name type="synonym">Delphax striatella</name>
    <dbReference type="NCBI Taxonomy" id="195883"/>
    <lineage>
        <taxon>Eukaryota</taxon>
        <taxon>Metazoa</taxon>
        <taxon>Ecdysozoa</taxon>
        <taxon>Arthropoda</taxon>
        <taxon>Hexapoda</taxon>
        <taxon>Insecta</taxon>
        <taxon>Pterygota</taxon>
        <taxon>Neoptera</taxon>
        <taxon>Paraneoptera</taxon>
        <taxon>Hemiptera</taxon>
        <taxon>Auchenorrhyncha</taxon>
        <taxon>Fulgoroidea</taxon>
        <taxon>Delphacidae</taxon>
        <taxon>Criomorphinae</taxon>
        <taxon>Laodelphax</taxon>
    </lineage>
</organism>
<dbReference type="STRING" id="195883.A0A482WXQ6"/>
<evidence type="ECO:0000313" key="1">
    <source>
        <dbReference type="EMBL" id="RZF37951.1"/>
    </source>
</evidence>
<dbReference type="InterPro" id="IPR050793">
    <property type="entry name" value="CMP-NeuNAc_synthase"/>
</dbReference>
<dbReference type="Gene3D" id="3.90.550.10">
    <property type="entry name" value="Spore Coat Polysaccharide Biosynthesis Protein SpsA, Chain A"/>
    <property type="match status" value="1"/>
</dbReference>